<dbReference type="EMBL" id="PHUJ01000003">
    <property type="protein sequence ID" value="PKB33307.1"/>
    <property type="molecule type" value="Genomic_DNA"/>
</dbReference>
<dbReference type="AlphaFoldDB" id="A0A852VXY7"/>
<evidence type="ECO:0000313" key="3">
    <source>
        <dbReference type="EMBL" id="NYG01039.1"/>
    </source>
</evidence>
<evidence type="ECO:0000313" key="5">
    <source>
        <dbReference type="Proteomes" id="UP000232453"/>
    </source>
</evidence>
<comment type="caution">
    <text evidence="3">The sequence shown here is derived from an EMBL/GenBank/DDBJ whole genome shotgun (WGS) entry which is preliminary data.</text>
</comment>
<dbReference type="SUPFAM" id="SSF52038">
    <property type="entry name" value="Barstar-related"/>
    <property type="match status" value="1"/>
</dbReference>
<organism evidence="3 6">
    <name type="scientific">Pseudonocardia alni</name>
    <name type="common">Amycolata alni</name>
    <dbReference type="NCBI Taxonomy" id="33907"/>
    <lineage>
        <taxon>Bacteria</taxon>
        <taxon>Bacillati</taxon>
        <taxon>Actinomycetota</taxon>
        <taxon>Actinomycetes</taxon>
        <taxon>Pseudonocardiales</taxon>
        <taxon>Pseudonocardiaceae</taxon>
        <taxon>Pseudonocardia</taxon>
    </lineage>
</organism>
<gene>
    <name evidence="4" type="ORF">ATL51_5062</name>
    <name evidence="3" type="ORF">HDA37_001324</name>
</gene>
<dbReference type="Proteomes" id="UP000549695">
    <property type="component" value="Unassembled WGS sequence"/>
</dbReference>
<reference evidence="3 6" key="1">
    <citation type="submission" date="2020-07" db="EMBL/GenBank/DDBJ databases">
        <title>Sequencing the genomes of 1000 actinobacteria strains.</title>
        <authorList>
            <person name="Klenk H.-P."/>
        </authorList>
    </citation>
    <scope>NUCLEOTIDE SEQUENCE [LARGE SCALE GENOMIC DNA]</scope>
    <source>
        <strain evidence="4 5">DSM 44104</strain>
        <strain evidence="3 6">DSM 44749</strain>
    </source>
</reference>
<evidence type="ECO:0000313" key="4">
    <source>
        <dbReference type="EMBL" id="PKB33307.1"/>
    </source>
</evidence>
<accession>A0A852VXY7</accession>
<proteinExistence type="inferred from homology"/>
<keyword evidence="6" id="KW-1185">Reference proteome</keyword>
<evidence type="ECO:0000256" key="1">
    <source>
        <dbReference type="ARBA" id="ARBA00006845"/>
    </source>
</evidence>
<protein>
    <submittedName>
        <fullName evidence="4">Barstar (Barnase inhibitor)</fullName>
    </submittedName>
    <submittedName>
        <fullName evidence="3">RNAse (Barnase) inhibitor barstar</fullName>
    </submittedName>
</protein>
<dbReference type="GeneID" id="98051123"/>
<comment type="similarity">
    <text evidence="1">Belongs to the barstar family.</text>
</comment>
<evidence type="ECO:0000313" key="6">
    <source>
        <dbReference type="Proteomes" id="UP000549695"/>
    </source>
</evidence>
<evidence type="ECO:0000259" key="2">
    <source>
        <dbReference type="Pfam" id="PF01337"/>
    </source>
</evidence>
<feature type="domain" description="Barstar (barnase inhibitor)" evidence="2">
    <location>
        <begin position="31"/>
        <end position="118"/>
    </location>
</feature>
<dbReference type="InterPro" id="IPR000468">
    <property type="entry name" value="Barstar"/>
</dbReference>
<dbReference type="Pfam" id="PF01337">
    <property type="entry name" value="Barstar"/>
    <property type="match status" value="1"/>
</dbReference>
<dbReference type="Gene3D" id="3.30.370.10">
    <property type="entry name" value="Barstar-like"/>
    <property type="match status" value="1"/>
</dbReference>
<dbReference type="InterPro" id="IPR035905">
    <property type="entry name" value="Barstar-like_sf"/>
</dbReference>
<accession>A0AA44ZRU0</accession>
<dbReference type="Proteomes" id="UP000232453">
    <property type="component" value="Unassembled WGS sequence"/>
</dbReference>
<sequence>MSTLPRESAGTAPAVDAARGRAGGSGLVAVVEGVADRAAVLSALGRALSFPEYYGHNLDALADCLGDLSWLPAGPVELVVADGPLAAADPGTHATVLEILAEAVATTAGTDRPLHVTLAGPAA</sequence>
<dbReference type="EMBL" id="JACCCZ010000001">
    <property type="protein sequence ID" value="NYG01039.1"/>
    <property type="molecule type" value="Genomic_DNA"/>
</dbReference>
<name>A0A852VXY7_PSEA5</name>
<dbReference type="RefSeq" id="WP_073578007.1">
    <property type="nucleotide sequence ID" value="NZ_BAAAJZ010000008.1"/>
</dbReference>
<dbReference type="CDD" id="cd05141">
    <property type="entry name" value="Barstar_evA4336-like"/>
    <property type="match status" value="1"/>
</dbReference>